<gene>
    <name evidence="2" type="ORF">MB824_10770</name>
</gene>
<organism evidence="2 3">
    <name type="scientific">Kingella pumchi</name>
    <dbReference type="NCBI Taxonomy" id="2779506"/>
    <lineage>
        <taxon>Bacteria</taxon>
        <taxon>Pseudomonadati</taxon>
        <taxon>Pseudomonadota</taxon>
        <taxon>Betaproteobacteria</taxon>
        <taxon>Neisseriales</taxon>
        <taxon>Neisseriaceae</taxon>
        <taxon>Kingella</taxon>
    </lineage>
</organism>
<feature type="compositionally biased region" description="Acidic residues" evidence="1">
    <location>
        <begin position="15"/>
        <end position="30"/>
    </location>
</feature>
<sequence>KKDAEAVKDTPPDADPMDFEAYDGDEPPWEEEQFEEQPYRIESLNDPTIHDEVERIAKEEIEAKYWDLLVDQARNPEQYEYSNLEDRIESEIKQRAEEIFEELLEDYFERHPEDLIGGK</sequence>
<feature type="non-terminal residue" evidence="2">
    <location>
        <position position="1"/>
    </location>
</feature>
<reference evidence="2 3" key="1">
    <citation type="submission" date="2022-02" db="EMBL/GenBank/DDBJ databases">
        <title>Genome sequence data of Kingella unionensis sp. nov. strain CICC 24913 (CCUG 75125).</title>
        <authorList>
            <person name="Xiao M."/>
        </authorList>
    </citation>
    <scope>NUCLEOTIDE SEQUENCE [LARGE SCALE GENOMIC DNA]</scope>
    <source>
        <strain evidence="2 3">CICC 24913</strain>
    </source>
</reference>
<proteinExistence type="predicted"/>
<evidence type="ECO:0000313" key="3">
    <source>
        <dbReference type="Proteomes" id="UP001298424"/>
    </source>
</evidence>
<evidence type="ECO:0000256" key="1">
    <source>
        <dbReference type="SAM" id="MobiDB-lite"/>
    </source>
</evidence>
<keyword evidence="3" id="KW-1185">Reference proteome</keyword>
<feature type="compositionally biased region" description="Basic and acidic residues" evidence="1">
    <location>
        <begin position="1"/>
        <end position="11"/>
    </location>
</feature>
<protein>
    <submittedName>
        <fullName evidence="2">Uncharacterized protein</fullName>
    </submittedName>
</protein>
<accession>A0ABS9NQA1</accession>
<dbReference type="RefSeq" id="WP_238748542.1">
    <property type="nucleotide sequence ID" value="NZ_JAKOOW010000057.1"/>
</dbReference>
<comment type="caution">
    <text evidence="2">The sequence shown here is derived from an EMBL/GenBank/DDBJ whole genome shotgun (WGS) entry which is preliminary data.</text>
</comment>
<name>A0ABS9NQA1_9NEIS</name>
<feature type="region of interest" description="Disordered" evidence="1">
    <location>
        <begin position="1"/>
        <end position="30"/>
    </location>
</feature>
<evidence type="ECO:0000313" key="2">
    <source>
        <dbReference type="EMBL" id="MCG6504975.1"/>
    </source>
</evidence>
<dbReference type="EMBL" id="JAKOOW010000057">
    <property type="protein sequence ID" value="MCG6504975.1"/>
    <property type="molecule type" value="Genomic_DNA"/>
</dbReference>
<dbReference type="Proteomes" id="UP001298424">
    <property type="component" value="Unassembled WGS sequence"/>
</dbReference>